<keyword evidence="1" id="KW-0479">Metal-binding</keyword>
<keyword evidence="8" id="KW-1185">Reference proteome</keyword>
<evidence type="ECO:0000256" key="4">
    <source>
        <dbReference type="PROSITE-ProRule" id="PRU00175"/>
    </source>
</evidence>
<dbReference type="SMART" id="SM00184">
    <property type="entry name" value="RING"/>
    <property type="match status" value="1"/>
</dbReference>
<dbReference type="GO" id="GO:0016567">
    <property type="term" value="P:protein ubiquitination"/>
    <property type="evidence" value="ECO:0007669"/>
    <property type="project" value="TreeGrafter"/>
</dbReference>
<evidence type="ECO:0000313" key="7">
    <source>
        <dbReference type="EMBL" id="EPT04854.1"/>
    </source>
</evidence>
<feature type="region of interest" description="Disordered" evidence="5">
    <location>
        <begin position="59"/>
        <end position="84"/>
    </location>
</feature>
<proteinExistence type="predicted"/>
<dbReference type="InterPro" id="IPR051435">
    <property type="entry name" value="RING_finger_E3_ubiq-ligases"/>
</dbReference>
<dbReference type="HOGENOM" id="CLU_1970868_0_0_1"/>
<dbReference type="PANTHER" id="PTHR22791:SF34">
    <property type="entry name" value="RING-TYPE DOMAIN-CONTAINING PROTEIN"/>
    <property type="match status" value="1"/>
</dbReference>
<dbReference type="InterPro" id="IPR017907">
    <property type="entry name" value="Znf_RING_CS"/>
</dbReference>
<dbReference type="Gene3D" id="3.30.40.10">
    <property type="entry name" value="Zinc/RING finger domain, C3HC4 (zinc finger)"/>
    <property type="match status" value="1"/>
</dbReference>
<dbReference type="OrthoDB" id="6105938at2759"/>
<evidence type="ECO:0000259" key="6">
    <source>
        <dbReference type="PROSITE" id="PS50089"/>
    </source>
</evidence>
<keyword evidence="3" id="KW-0862">Zinc</keyword>
<keyword evidence="2 4" id="KW-0863">Zinc-finger</keyword>
<dbReference type="PANTHER" id="PTHR22791">
    <property type="entry name" value="RING-TYPE DOMAIN-CONTAINING PROTEIN"/>
    <property type="match status" value="1"/>
</dbReference>
<accession>S8EPB2</accession>
<name>S8EPB2_FOMSC</name>
<organism evidence="7 8">
    <name type="scientific">Fomitopsis schrenkii</name>
    <name type="common">Brown rot fungus</name>
    <dbReference type="NCBI Taxonomy" id="2126942"/>
    <lineage>
        <taxon>Eukaryota</taxon>
        <taxon>Fungi</taxon>
        <taxon>Dikarya</taxon>
        <taxon>Basidiomycota</taxon>
        <taxon>Agaricomycotina</taxon>
        <taxon>Agaricomycetes</taxon>
        <taxon>Polyporales</taxon>
        <taxon>Fomitopsis</taxon>
    </lineage>
</organism>
<evidence type="ECO:0000256" key="3">
    <source>
        <dbReference type="ARBA" id="ARBA00022833"/>
    </source>
</evidence>
<dbReference type="InParanoid" id="S8EPB2"/>
<dbReference type="SUPFAM" id="SSF57850">
    <property type="entry name" value="RING/U-box"/>
    <property type="match status" value="1"/>
</dbReference>
<reference evidence="7 8" key="1">
    <citation type="journal article" date="2012" name="Science">
        <title>The Paleozoic origin of enzymatic lignin decomposition reconstructed from 31 fungal genomes.</title>
        <authorList>
            <person name="Floudas D."/>
            <person name="Binder M."/>
            <person name="Riley R."/>
            <person name="Barry K."/>
            <person name="Blanchette R.A."/>
            <person name="Henrissat B."/>
            <person name="Martinez A.T."/>
            <person name="Otillar R."/>
            <person name="Spatafora J.W."/>
            <person name="Yadav J.S."/>
            <person name="Aerts A."/>
            <person name="Benoit I."/>
            <person name="Boyd A."/>
            <person name="Carlson A."/>
            <person name="Copeland A."/>
            <person name="Coutinho P.M."/>
            <person name="de Vries R.P."/>
            <person name="Ferreira P."/>
            <person name="Findley K."/>
            <person name="Foster B."/>
            <person name="Gaskell J."/>
            <person name="Glotzer D."/>
            <person name="Gorecki P."/>
            <person name="Heitman J."/>
            <person name="Hesse C."/>
            <person name="Hori C."/>
            <person name="Igarashi K."/>
            <person name="Jurgens J.A."/>
            <person name="Kallen N."/>
            <person name="Kersten P."/>
            <person name="Kohler A."/>
            <person name="Kuees U."/>
            <person name="Kumar T.K.A."/>
            <person name="Kuo A."/>
            <person name="LaButti K."/>
            <person name="Larrondo L.F."/>
            <person name="Lindquist E."/>
            <person name="Ling A."/>
            <person name="Lombard V."/>
            <person name="Lucas S."/>
            <person name="Lundell T."/>
            <person name="Martin R."/>
            <person name="McLaughlin D.J."/>
            <person name="Morgenstern I."/>
            <person name="Morin E."/>
            <person name="Murat C."/>
            <person name="Nagy L.G."/>
            <person name="Nolan M."/>
            <person name="Ohm R.A."/>
            <person name="Patyshakuliyeva A."/>
            <person name="Rokas A."/>
            <person name="Ruiz-Duenas F.J."/>
            <person name="Sabat G."/>
            <person name="Salamov A."/>
            <person name="Samejima M."/>
            <person name="Schmutz J."/>
            <person name="Slot J.C."/>
            <person name="St John F."/>
            <person name="Stenlid J."/>
            <person name="Sun H."/>
            <person name="Sun S."/>
            <person name="Syed K."/>
            <person name="Tsang A."/>
            <person name="Wiebenga A."/>
            <person name="Young D."/>
            <person name="Pisabarro A."/>
            <person name="Eastwood D.C."/>
            <person name="Martin F."/>
            <person name="Cullen D."/>
            <person name="Grigoriev I.V."/>
            <person name="Hibbett D.S."/>
        </authorList>
    </citation>
    <scope>NUCLEOTIDE SEQUENCE</scope>
    <source>
        <strain evidence="8">FP-58527</strain>
    </source>
</reference>
<dbReference type="PROSITE" id="PS00518">
    <property type="entry name" value="ZF_RING_1"/>
    <property type="match status" value="1"/>
</dbReference>
<feature type="domain" description="RING-type" evidence="6">
    <location>
        <begin position="10"/>
        <end position="49"/>
    </location>
</feature>
<sequence>MLVLDSSSTCDVCLEPYSETKVPHVINCGHAFCLRCLQLLTRQICPLCRRDFEPVHVRRLHTDKGDGRANTPPPSFDDELDEPSAHARHLQGKISSIVLEGATALDVKNTLEDVTEWLKGHPPKQVRREALCHR</sequence>
<evidence type="ECO:0000313" key="8">
    <source>
        <dbReference type="Proteomes" id="UP000015241"/>
    </source>
</evidence>
<dbReference type="eggNOG" id="ENOG502STN1">
    <property type="taxonomic scope" value="Eukaryota"/>
</dbReference>
<evidence type="ECO:0000256" key="5">
    <source>
        <dbReference type="SAM" id="MobiDB-lite"/>
    </source>
</evidence>
<dbReference type="AlphaFoldDB" id="S8EPB2"/>
<dbReference type="GO" id="GO:0061630">
    <property type="term" value="F:ubiquitin protein ligase activity"/>
    <property type="evidence" value="ECO:0007669"/>
    <property type="project" value="TreeGrafter"/>
</dbReference>
<dbReference type="GO" id="GO:0008270">
    <property type="term" value="F:zinc ion binding"/>
    <property type="evidence" value="ECO:0007669"/>
    <property type="project" value="UniProtKB-KW"/>
</dbReference>
<protein>
    <recommendedName>
        <fullName evidence="6">RING-type domain-containing protein</fullName>
    </recommendedName>
</protein>
<dbReference type="EMBL" id="KE504125">
    <property type="protein sequence ID" value="EPT04854.1"/>
    <property type="molecule type" value="Genomic_DNA"/>
</dbReference>
<gene>
    <name evidence="7" type="ORF">FOMPIDRAFT_1112651</name>
</gene>
<dbReference type="InterPro" id="IPR013083">
    <property type="entry name" value="Znf_RING/FYVE/PHD"/>
</dbReference>
<dbReference type="Pfam" id="PF14634">
    <property type="entry name" value="zf-RING_5"/>
    <property type="match status" value="1"/>
</dbReference>
<dbReference type="PROSITE" id="PS50089">
    <property type="entry name" value="ZF_RING_2"/>
    <property type="match status" value="1"/>
</dbReference>
<dbReference type="STRING" id="743788.S8EPB2"/>
<dbReference type="InterPro" id="IPR001841">
    <property type="entry name" value="Znf_RING"/>
</dbReference>
<evidence type="ECO:0000256" key="2">
    <source>
        <dbReference type="ARBA" id="ARBA00022771"/>
    </source>
</evidence>
<evidence type="ECO:0000256" key="1">
    <source>
        <dbReference type="ARBA" id="ARBA00022723"/>
    </source>
</evidence>
<dbReference type="Proteomes" id="UP000015241">
    <property type="component" value="Unassembled WGS sequence"/>
</dbReference>